<dbReference type="Pfam" id="PF14033">
    <property type="entry name" value="DUF4246"/>
    <property type="match status" value="1"/>
</dbReference>
<evidence type="ECO:0000313" key="2">
    <source>
        <dbReference type="EMBL" id="CAF9906106.1"/>
    </source>
</evidence>
<dbReference type="AlphaFoldDB" id="A0A8H3EG37"/>
<evidence type="ECO:0000313" key="3">
    <source>
        <dbReference type="Proteomes" id="UP000664534"/>
    </source>
</evidence>
<dbReference type="Proteomes" id="UP000664534">
    <property type="component" value="Unassembled WGS sequence"/>
</dbReference>
<comment type="caution">
    <text evidence="2">The sequence shown here is derived from an EMBL/GenBank/DDBJ whole genome shotgun (WGS) entry which is preliminary data.</text>
</comment>
<dbReference type="InterPro" id="IPR025340">
    <property type="entry name" value="DUF4246"/>
</dbReference>
<dbReference type="PANTHER" id="PTHR33119:SF1">
    <property type="entry name" value="FE2OG DIOXYGENASE DOMAIN-CONTAINING PROTEIN"/>
    <property type="match status" value="1"/>
</dbReference>
<dbReference type="OrthoDB" id="415532at2759"/>
<dbReference type="PANTHER" id="PTHR33119">
    <property type="entry name" value="IFI3P"/>
    <property type="match status" value="1"/>
</dbReference>
<sequence length="515" mass="59756">MINELTDLPDWDRKVFDSDSIFKWKSAKLLTGDDVTRSMADWCVEEVKYYVHNFISSRIIHALDGGVIKSDDNVEVSLRADIIKGAAKLRREMAKREHLENTVAYVVDPHLYSFAFQKTRTLHFDTLTTRECVLRCGEGEPVKKPSSEECVQKERNKYANDLAWSNQYQWLPFDVIFESMGAGASRIASYINNIHPKIHHSFYNTLENLIDILLPLFDCTLIDLKAPGYQNQRFHLAKSGRNPVIQREPGAFCPSEQRANVDWLDRQGRYQDFIFADLKKEFWNIGIQMVLDLQDINLTPEAPLYEGEEWHLHGQMNERVCATAHYIYSHQNTTLPTISFRRRINPEEAGLAKAYITSPPFAPEMYGVGGNDPPVQKIGDVSLREGRVVVFPNTFQTRINPFSVADPSRPGNLRMLTLHLIDPNRRAMSTAMVPCQRRDWWAREVRSTCPTFWRLPMEVWNRVVELVDGWPLGMEEAQEMRTEFIKEREQFRKQHTESMENYLPYGWDIGSDEDE</sequence>
<feature type="domain" description="DUF4246" evidence="1">
    <location>
        <begin position="38"/>
        <end position="443"/>
    </location>
</feature>
<organism evidence="2 3">
    <name type="scientific">Imshaugia aleurites</name>
    <dbReference type="NCBI Taxonomy" id="172621"/>
    <lineage>
        <taxon>Eukaryota</taxon>
        <taxon>Fungi</taxon>
        <taxon>Dikarya</taxon>
        <taxon>Ascomycota</taxon>
        <taxon>Pezizomycotina</taxon>
        <taxon>Lecanoromycetes</taxon>
        <taxon>OSLEUM clade</taxon>
        <taxon>Lecanoromycetidae</taxon>
        <taxon>Lecanorales</taxon>
        <taxon>Lecanorineae</taxon>
        <taxon>Parmeliaceae</taxon>
        <taxon>Imshaugia</taxon>
    </lineage>
</organism>
<proteinExistence type="predicted"/>
<protein>
    <recommendedName>
        <fullName evidence="1">DUF4246 domain-containing protein</fullName>
    </recommendedName>
</protein>
<evidence type="ECO:0000259" key="1">
    <source>
        <dbReference type="Pfam" id="PF14033"/>
    </source>
</evidence>
<dbReference type="EMBL" id="CAJPDT010000002">
    <property type="protein sequence ID" value="CAF9906106.1"/>
    <property type="molecule type" value="Genomic_DNA"/>
</dbReference>
<keyword evidence="3" id="KW-1185">Reference proteome</keyword>
<reference evidence="2" key="1">
    <citation type="submission" date="2021-03" db="EMBL/GenBank/DDBJ databases">
        <authorList>
            <person name="Tagirdzhanova G."/>
        </authorList>
    </citation>
    <scope>NUCLEOTIDE SEQUENCE</scope>
</reference>
<gene>
    <name evidence="2" type="ORF">IMSHALPRED_004081</name>
</gene>
<accession>A0A8H3EG37</accession>
<dbReference type="InterPro" id="IPR049192">
    <property type="entry name" value="DUF4246_C"/>
</dbReference>
<name>A0A8H3EG37_9LECA</name>